<feature type="non-terminal residue" evidence="1">
    <location>
        <position position="1"/>
    </location>
</feature>
<gene>
    <name evidence="1" type="ORF">AVDCRST_MAG81-1910</name>
</gene>
<name>A0A6J4ULF6_9CYAN</name>
<accession>A0A6J4ULF6</accession>
<organism evidence="1">
    <name type="scientific">uncultured Synechococcales cyanobacterium</name>
    <dbReference type="NCBI Taxonomy" id="1936017"/>
    <lineage>
        <taxon>Bacteria</taxon>
        <taxon>Bacillati</taxon>
        <taxon>Cyanobacteriota</taxon>
        <taxon>Cyanophyceae</taxon>
        <taxon>Synechococcales</taxon>
        <taxon>environmental samples</taxon>
    </lineage>
</organism>
<dbReference type="AlphaFoldDB" id="A0A6J4ULF6"/>
<dbReference type="EMBL" id="CADCWO010000001">
    <property type="protein sequence ID" value="CAA9551192.1"/>
    <property type="molecule type" value="Genomic_DNA"/>
</dbReference>
<feature type="non-terminal residue" evidence="1">
    <location>
        <position position="43"/>
    </location>
</feature>
<reference evidence="1" key="1">
    <citation type="submission" date="2020-02" db="EMBL/GenBank/DDBJ databases">
        <authorList>
            <person name="Meier V. D."/>
        </authorList>
    </citation>
    <scope>NUCLEOTIDE SEQUENCE</scope>
    <source>
        <strain evidence="1">AVDCRST_MAG81</strain>
    </source>
</reference>
<protein>
    <submittedName>
        <fullName evidence="1">Uncharacterized protein</fullName>
    </submittedName>
</protein>
<evidence type="ECO:0000313" key="1">
    <source>
        <dbReference type="EMBL" id="CAA9551192.1"/>
    </source>
</evidence>
<proteinExistence type="predicted"/>
<sequence length="43" mass="4919">CRFQQFLLKRNSSVLVAGLILLPTQLTHVLKHLKGGRVLSRNY</sequence>